<reference evidence="3" key="1">
    <citation type="submission" date="2023-02" db="EMBL/GenBank/DDBJ databases">
        <title>Colletotrichum kahawae CIFC_Que2 genome sequencing and assembly.</title>
        <authorList>
            <person name="Baroncelli R."/>
        </authorList>
    </citation>
    <scope>NUCLEOTIDE SEQUENCE</scope>
    <source>
        <strain evidence="3">CIFC_Que2</strain>
    </source>
</reference>
<evidence type="ECO:0000313" key="3">
    <source>
        <dbReference type="EMBL" id="KAK2776168.1"/>
    </source>
</evidence>
<gene>
    <name evidence="3" type="ORF">CKAH01_12532</name>
</gene>
<dbReference type="SMART" id="SM00382">
    <property type="entry name" value="AAA"/>
    <property type="match status" value="1"/>
</dbReference>
<dbReference type="InterPro" id="IPR056599">
    <property type="entry name" value="AAA_lid_fung"/>
</dbReference>
<dbReference type="Gene3D" id="3.40.50.300">
    <property type="entry name" value="P-loop containing nucleotide triphosphate hydrolases"/>
    <property type="match status" value="1"/>
</dbReference>
<feature type="region of interest" description="Disordered" evidence="1">
    <location>
        <begin position="1"/>
        <end position="67"/>
    </location>
</feature>
<keyword evidence="4" id="KW-1185">Reference proteome</keyword>
<evidence type="ECO:0000313" key="4">
    <source>
        <dbReference type="Proteomes" id="UP001281614"/>
    </source>
</evidence>
<feature type="domain" description="AAA+ ATPase" evidence="2">
    <location>
        <begin position="520"/>
        <end position="645"/>
    </location>
</feature>
<feature type="region of interest" description="Disordered" evidence="1">
    <location>
        <begin position="746"/>
        <end position="769"/>
    </location>
</feature>
<dbReference type="AlphaFoldDB" id="A0AAE0DCN9"/>
<feature type="compositionally biased region" description="Basic and acidic residues" evidence="1">
    <location>
        <begin position="746"/>
        <end position="762"/>
    </location>
</feature>
<protein>
    <submittedName>
        <fullName evidence="3">P-loop containing nucleoside triphosphate hydrolase (ATPase)</fullName>
    </submittedName>
</protein>
<proteinExistence type="predicted"/>
<dbReference type="InterPro" id="IPR003959">
    <property type="entry name" value="ATPase_AAA_core"/>
</dbReference>
<dbReference type="Proteomes" id="UP001281614">
    <property type="component" value="Unassembled WGS sequence"/>
</dbReference>
<comment type="caution">
    <text evidence="3">The sequence shown here is derived from an EMBL/GenBank/DDBJ whole genome shotgun (WGS) entry which is preliminary data.</text>
</comment>
<dbReference type="GO" id="GO:0005524">
    <property type="term" value="F:ATP binding"/>
    <property type="evidence" value="ECO:0007669"/>
    <property type="project" value="InterPro"/>
</dbReference>
<dbReference type="CDD" id="cd19481">
    <property type="entry name" value="RecA-like_protease"/>
    <property type="match status" value="1"/>
</dbReference>
<dbReference type="SUPFAM" id="SSF52540">
    <property type="entry name" value="P-loop containing nucleoside triphosphate hydrolases"/>
    <property type="match status" value="1"/>
</dbReference>
<evidence type="ECO:0000259" key="2">
    <source>
        <dbReference type="SMART" id="SM00382"/>
    </source>
</evidence>
<keyword evidence="3" id="KW-0378">Hydrolase</keyword>
<dbReference type="Pfam" id="PF00004">
    <property type="entry name" value="AAA"/>
    <property type="match status" value="1"/>
</dbReference>
<dbReference type="PANTHER" id="PTHR46411">
    <property type="entry name" value="FAMILY ATPASE, PUTATIVE-RELATED"/>
    <property type="match status" value="1"/>
</dbReference>
<dbReference type="EMBL" id="VYYT01000030">
    <property type="protein sequence ID" value="KAK2776168.1"/>
    <property type="molecule type" value="Genomic_DNA"/>
</dbReference>
<sequence>MSTSSTITHTLRRDSEGNEKEGKPALSAEVDDDTTAQEDLGNISGAEDESDELDYSENDEVAHEAEQAKPRIGYRVEYRNRWTNEFISHRTHDGTHAPDINQTGNPIFEVVTSYKVLADTSVDLAVNSLALPTYSLRIHSVALINAIQSVVRYYPGQDLSGEYINIPWPYPVLVHHFDELQQFRQDCLSKVRDKICIREINAAEHLRILLQYLEEQVMRDVREEQERNKRGLETFDWAWVPRKPGLTLLIKGVGDVDWHPMVVHSLTGGTLDNPPSPWRIRTWELAYNGYVVKRVWSHQVLVVPKYDGEREMLGYGRTKVFDPTTSDQFLSDEAALELIQNGKRFAEMLKPRCYQHRGETASRPPIILDGLVMVDFETQYADFPGDCPQFMGEDDLRNWVSDCTCDVCHKRKQDRSQQKRTPPLFLSFGGKSKDFSTHELLLMPTLVTSYVFRTRNWEDVRVHNLHEPEFNENMISHLVMSESRLKTLKALSKGFTRVAQTGEVLTQKRWSADFVRGKGNGLIFLLHGKPGVGKTCTAECIAEFTRRPLMILTTSDIGTEPAVIEDNLTRNFKKAMKWGAVLLIDEADVFMERRTTSDLTRNSLVAGFLRALEYYDGILFLTTNRVGSFDDAFISRIHIQLYYPDFSDNERQKVWKTFIDKLARERGETIRLTIDAKEYIESTRMQGLKWNGREIRNAFQTAVALAEYEADKDSEGRTKVKDDHLKAVVDLSKDFKSYLNDLHRKDEGKRAEQRYERLDSFEGSKQVPR</sequence>
<dbReference type="PANTHER" id="PTHR46411:SF4">
    <property type="entry name" value="AAA+ ATPASE DOMAIN-CONTAINING PROTEIN"/>
    <property type="match status" value="1"/>
</dbReference>
<feature type="compositionally biased region" description="Acidic residues" evidence="1">
    <location>
        <begin position="46"/>
        <end position="59"/>
    </location>
</feature>
<name>A0AAE0DCN9_COLKA</name>
<dbReference type="InterPro" id="IPR003593">
    <property type="entry name" value="AAA+_ATPase"/>
</dbReference>
<dbReference type="Pfam" id="PF23232">
    <property type="entry name" value="AAA_lid_13"/>
    <property type="match status" value="1"/>
</dbReference>
<feature type="compositionally biased region" description="Basic and acidic residues" evidence="1">
    <location>
        <begin position="11"/>
        <end position="23"/>
    </location>
</feature>
<accession>A0AAE0DCN9</accession>
<dbReference type="InterPro" id="IPR027417">
    <property type="entry name" value="P-loop_NTPase"/>
</dbReference>
<dbReference type="GO" id="GO:0016887">
    <property type="term" value="F:ATP hydrolysis activity"/>
    <property type="evidence" value="ECO:0007669"/>
    <property type="project" value="InterPro"/>
</dbReference>
<organism evidence="3 4">
    <name type="scientific">Colletotrichum kahawae</name>
    <name type="common">Coffee berry disease fungus</name>
    <dbReference type="NCBI Taxonomy" id="34407"/>
    <lineage>
        <taxon>Eukaryota</taxon>
        <taxon>Fungi</taxon>
        <taxon>Dikarya</taxon>
        <taxon>Ascomycota</taxon>
        <taxon>Pezizomycotina</taxon>
        <taxon>Sordariomycetes</taxon>
        <taxon>Hypocreomycetidae</taxon>
        <taxon>Glomerellales</taxon>
        <taxon>Glomerellaceae</taxon>
        <taxon>Colletotrichum</taxon>
        <taxon>Colletotrichum gloeosporioides species complex</taxon>
    </lineage>
</organism>
<evidence type="ECO:0000256" key="1">
    <source>
        <dbReference type="SAM" id="MobiDB-lite"/>
    </source>
</evidence>